<dbReference type="OrthoDB" id="1470350at2759"/>
<keyword evidence="2" id="KW-1133">Transmembrane helix</keyword>
<dbReference type="SUPFAM" id="SSF48264">
    <property type="entry name" value="Cytochrome P450"/>
    <property type="match status" value="1"/>
</dbReference>
<dbReference type="InterPro" id="IPR001128">
    <property type="entry name" value="Cyt_P450"/>
</dbReference>
<keyword evidence="4" id="KW-1185">Reference proteome</keyword>
<dbReference type="InterPro" id="IPR002401">
    <property type="entry name" value="Cyt_P450_E_grp-I"/>
</dbReference>
<evidence type="ECO:0000313" key="3">
    <source>
        <dbReference type="EMBL" id="CAE1290485.1"/>
    </source>
</evidence>
<dbReference type="Pfam" id="PF00067">
    <property type="entry name" value="p450"/>
    <property type="match status" value="2"/>
</dbReference>
<protein>
    <submittedName>
        <fullName evidence="3">CYP20A</fullName>
    </submittedName>
</protein>
<dbReference type="GO" id="GO:0016705">
    <property type="term" value="F:oxidoreductase activity, acting on paired donors, with incorporation or reduction of molecular oxygen"/>
    <property type="evidence" value="ECO:0007669"/>
    <property type="project" value="InterPro"/>
</dbReference>
<comment type="similarity">
    <text evidence="1">Belongs to the cytochrome P450 family.</text>
</comment>
<dbReference type="EMBL" id="CAHIKZ030002666">
    <property type="protein sequence ID" value="CAE1290485.1"/>
    <property type="molecule type" value="Genomic_DNA"/>
</dbReference>
<dbReference type="PRINTS" id="PR00463">
    <property type="entry name" value="EP450I"/>
</dbReference>
<dbReference type="GO" id="GO:0016020">
    <property type="term" value="C:membrane"/>
    <property type="evidence" value="ECO:0007669"/>
    <property type="project" value="TreeGrafter"/>
</dbReference>
<dbReference type="Gene3D" id="1.10.630.10">
    <property type="entry name" value="Cytochrome P450"/>
    <property type="match status" value="1"/>
</dbReference>
<organism evidence="3 4">
    <name type="scientific">Acanthosepion pharaonis</name>
    <name type="common">Pharaoh cuttlefish</name>
    <name type="synonym">Sepia pharaonis</name>
    <dbReference type="NCBI Taxonomy" id="158019"/>
    <lineage>
        <taxon>Eukaryota</taxon>
        <taxon>Metazoa</taxon>
        <taxon>Spiralia</taxon>
        <taxon>Lophotrochozoa</taxon>
        <taxon>Mollusca</taxon>
        <taxon>Cephalopoda</taxon>
        <taxon>Coleoidea</taxon>
        <taxon>Decapodiformes</taxon>
        <taxon>Sepiida</taxon>
        <taxon>Sepiina</taxon>
        <taxon>Sepiidae</taxon>
        <taxon>Acanthosepion</taxon>
    </lineage>
</organism>
<dbReference type="GO" id="GO:0004497">
    <property type="term" value="F:monooxygenase activity"/>
    <property type="evidence" value="ECO:0007669"/>
    <property type="project" value="InterPro"/>
</dbReference>
<name>A0A812D1A7_ACAPH</name>
<proteinExistence type="inferred from homology"/>
<dbReference type="GO" id="GO:0020037">
    <property type="term" value="F:heme binding"/>
    <property type="evidence" value="ECO:0007669"/>
    <property type="project" value="InterPro"/>
</dbReference>
<dbReference type="Proteomes" id="UP000597762">
    <property type="component" value="Unassembled WGS sequence"/>
</dbReference>
<gene>
    <name evidence="3" type="ORF">SPHA_48233</name>
</gene>
<dbReference type="InterPro" id="IPR036396">
    <property type="entry name" value="Cyt_P450_sf"/>
</dbReference>
<keyword evidence="2" id="KW-0472">Membrane</keyword>
<dbReference type="AlphaFoldDB" id="A0A812D1A7"/>
<keyword evidence="2" id="KW-0812">Transmembrane</keyword>
<dbReference type="InterPro" id="IPR052666">
    <property type="entry name" value="CYP450_20A1-like"/>
</dbReference>
<evidence type="ECO:0000313" key="4">
    <source>
        <dbReference type="Proteomes" id="UP000597762"/>
    </source>
</evidence>
<evidence type="ECO:0000256" key="1">
    <source>
        <dbReference type="ARBA" id="ARBA00010617"/>
    </source>
</evidence>
<accession>A0A812D1A7</accession>
<sequence length="450" mass="50957">MLDFVIFAVTFAVALIVAIIYLYPSSKRTTTIPGLDPSSKQDGNLADITRAGSLHEFLLSLHQQYGSIASFWMGNTQIVSLASPQLIEANKKVFDRSSELYVLFESLLGSQNLLYASGDEGRQRRSNFVNAFNDEMIAVHCTKLGKISDELLTKWSAMSEQHIPVEEHMMALAMRFQLFKTLGNYFEDNVEILKLRRNFDTCWNEFEKLLQDLAEPESHRYQAFSDAQAAIETILAKAVQDHPTDEQIITDCFLTLLFDFHTLGGLLTWALYFLATHGDIQTKLAKEIQTLPEGEPTLEDLRKLKFLKQVLNETYRCAVLNQWSATSQTFDTEIGGHKIPKNTPIINAVGVLMQDEKYCPLPTQFDPNRFSDEALKSSSSPTAFQPFAFADKRTRLASDRIQLYASIHLVYVLRKFRLSLVKGQVVTPVYGLVTHPDDEIWITAAKLHKS</sequence>
<dbReference type="PANTHER" id="PTHR24280:SF4">
    <property type="entry name" value="CYTOCHROME P450 20A1"/>
    <property type="match status" value="1"/>
</dbReference>
<reference evidence="3" key="1">
    <citation type="submission" date="2021-01" db="EMBL/GenBank/DDBJ databases">
        <authorList>
            <person name="Li R."/>
            <person name="Bekaert M."/>
        </authorList>
    </citation>
    <scope>NUCLEOTIDE SEQUENCE</scope>
    <source>
        <strain evidence="3">Farmed</strain>
    </source>
</reference>
<comment type="caution">
    <text evidence="3">The sequence shown here is derived from an EMBL/GenBank/DDBJ whole genome shotgun (WGS) entry which is preliminary data.</text>
</comment>
<evidence type="ECO:0000256" key="2">
    <source>
        <dbReference type="SAM" id="Phobius"/>
    </source>
</evidence>
<dbReference type="GO" id="GO:0005506">
    <property type="term" value="F:iron ion binding"/>
    <property type="evidence" value="ECO:0007669"/>
    <property type="project" value="InterPro"/>
</dbReference>
<dbReference type="PANTHER" id="PTHR24280">
    <property type="entry name" value="CYTOCHROME P450 20A1"/>
    <property type="match status" value="1"/>
</dbReference>
<feature type="transmembrane region" description="Helical" evidence="2">
    <location>
        <begin position="6"/>
        <end position="23"/>
    </location>
</feature>